<organism evidence="10">
    <name type="scientific">Dichomitus squalens</name>
    <dbReference type="NCBI Taxonomy" id="114155"/>
    <lineage>
        <taxon>Eukaryota</taxon>
        <taxon>Fungi</taxon>
        <taxon>Dikarya</taxon>
        <taxon>Basidiomycota</taxon>
        <taxon>Agaricomycotina</taxon>
        <taxon>Agaricomycetes</taxon>
        <taxon>Polyporales</taxon>
        <taxon>Polyporaceae</taxon>
        <taxon>Dichomitus</taxon>
    </lineage>
</organism>
<feature type="signal peptide" evidence="8">
    <location>
        <begin position="1"/>
        <end position="18"/>
    </location>
</feature>
<keyword evidence="7 10" id="KW-0482">Metalloprotease</keyword>
<dbReference type="SUPFAM" id="SSF55486">
    <property type="entry name" value="Metalloproteases ('zincins'), catalytic domain"/>
    <property type="match status" value="1"/>
</dbReference>
<evidence type="ECO:0000259" key="9">
    <source>
        <dbReference type="SMART" id="SM01351"/>
    </source>
</evidence>
<dbReference type="EMBL" id="ML143487">
    <property type="protein sequence ID" value="TBU24125.1"/>
    <property type="molecule type" value="Genomic_DNA"/>
</dbReference>
<dbReference type="PANTHER" id="PTHR37016:SF3">
    <property type="entry name" value="NEUTRAL PROTEASE 2-RELATED"/>
    <property type="match status" value="1"/>
</dbReference>
<dbReference type="Gene3D" id="3.40.390.10">
    <property type="entry name" value="Collagenase (Catalytic Domain)"/>
    <property type="match status" value="1"/>
</dbReference>
<evidence type="ECO:0000256" key="6">
    <source>
        <dbReference type="ARBA" id="ARBA00022833"/>
    </source>
</evidence>
<protein>
    <submittedName>
        <fullName evidence="10">Metalloprotease</fullName>
    </submittedName>
</protein>
<proteinExistence type="inferred from homology"/>
<name>A0A4Q9MAE0_9APHY</name>
<evidence type="ECO:0000256" key="2">
    <source>
        <dbReference type="ARBA" id="ARBA00010279"/>
    </source>
</evidence>
<evidence type="ECO:0000256" key="1">
    <source>
        <dbReference type="ARBA" id="ARBA00001947"/>
    </source>
</evidence>
<keyword evidence="3 10" id="KW-0645">Protease</keyword>
<accession>A0A4Q9MAE0</accession>
<evidence type="ECO:0000313" key="10">
    <source>
        <dbReference type="EMBL" id="TBU24125.1"/>
    </source>
</evidence>
<dbReference type="AlphaFoldDB" id="A0A4Q9MAE0"/>
<evidence type="ECO:0000256" key="8">
    <source>
        <dbReference type="SAM" id="SignalP"/>
    </source>
</evidence>
<evidence type="ECO:0000256" key="4">
    <source>
        <dbReference type="ARBA" id="ARBA00022723"/>
    </source>
</evidence>
<keyword evidence="4" id="KW-0479">Metal-binding</keyword>
<feature type="chain" id="PRO_5020429833" evidence="8">
    <location>
        <begin position="19"/>
        <end position="374"/>
    </location>
</feature>
<dbReference type="SMART" id="SM01351">
    <property type="entry name" value="Aspzincin_M35"/>
    <property type="match status" value="1"/>
</dbReference>
<dbReference type="GO" id="GO:0004222">
    <property type="term" value="F:metalloendopeptidase activity"/>
    <property type="evidence" value="ECO:0007669"/>
    <property type="project" value="InterPro"/>
</dbReference>
<gene>
    <name evidence="10" type="ORF">BD311DRAFT_672513</name>
</gene>
<dbReference type="OrthoDB" id="412874at2759"/>
<keyword evidence="6" id="KW-0862">Zinc</keyword>
<feature type="domain" description="Lysine-specific metallo-endopeptidase" evidence="9">
    <location>
        <begin position="209"/>
        <end position="346"/>
    </location>
</feature>
<keyword evidence="5" id="KW-0378">Hydrolase</keyword>
<dbReference type="Gene3D" id="2.60.40.2970">
    <property type="match status" value="1"/>
</dbReference>
<dbReference type="PANTHER" id="PTHR37016">
    <property type="match status" value="1"/>
</dbReference>
<keyword evidence="8" id="KW-0732">Signal</keyword>
<evidence type="ECO:0000256" key="5">
    <source>
        <dbReference type="ARBA" id="ARBA00022801"/>
    </source>
</evidence>
<evidence type="ECO:0000256" key="3">
    <source>
        <dbReference type="ARBA" id="ARBA00022670"/>
    </source>
</evidence>
<dbReference type="GO" id="GO:0006508">
    <property type="term" value="P:proteolysis"/>
    <property type="evidence" value="ECO:0007669"/>
    <property type="project" value="UniProtKB-KW"/>
</dbReference>
<dbReference type="Proteomes" id="UP000292957">
    <property type="component" value="Unassembled WGS sequence"/>
</dbReference>
<dbReference type="InterPro" id="IPR050414">
    <property type="entry name" value="Fungal_M35_metalloproteases"/>
</dbReference>
<dbReference type="InterPro" id="IPR029463">
    <property type="entry name" value="Lys_MEP"/>
</dbReference>
<comment type="similarity">
    <text evidence="2">Belongs to the peptidase M35 family.</text>
</comment>
<sequence length="374" mass="40348">MFPLAFLSLLTVVATVIATPSLLLEVSGPSTVYGIDNFNITTTVTNAGNEAVRLLNHPRGPLSNLPTDMFTITNRHGFSPDFVGISAKYSPSAALASNDHHAFTVLAPGQSVEVHHDISATYDFSTSGPGQYVVMMKNFNTFYYVADGKISALVGGSGHAFHTINVVGNARSHKQRIDAHTGGHCEIWQKRAIDAAVPLAEKYVRHALEDLVKGGPNSAEYKRWFGPALHGDRHTSVFSHFETLAGSNFSEYAYFCNARFCANRPGVLGYVVPNHFGAISLCDSFFDAEVGGHNSRASTILHEALHFSKNGATDEHAHGETLGQELARSYPHLAATNADNYEYFAVASFGDGPGQGDASVLLTQVHFGKHILDL</sequence>
<comment type="cofactor">
    <cofactor evidence="1">
        <name>Zn(2+)</name>
        <dbReference type="ChEBI" id="CHEBI:29105"/>
    </cofactor>
</comment>
<evidence type="ECO:0000256" key="7">
    <source>
        <dbReference type="ARBA" id="ARBA00023049"/>
    </source>
</evidence>
<dbReference type="Pfam" id="PF14521">
    <property type="entry name" value="Aspzincin_M35"/>
    <property type="match status" value="1"/>
</dbReference>
<dbReference type="InterPro" id="IPR024079">
    <property type="entry name" value="MetalloPept_cat_dom_sf"/>
</dbReference>
<reference evidence="10" key="1">
    <citation type="submission" date="2019-01" db="EMBL/GenBank/DDBJ databases">
        <title>Draft genome sequences of three monokaryotic isolates of the white-rot basidiomycete fungus Dichomitus squalens.</title>
        <authorList>
            <consortium name="DOE Joint Genome Institute"/>
            <person name="Lopez S.C."/>
            <person name="Andreopoulos B."/>
            <person name="Pangilinan J."/>
            <person name="Lipzen A."/>
            <person name="Riley R."/>
            <person name="Ahrendt S."/>
            <person name="Ng V."/>
            <person name="Barry K."/>
            <person name="Daum C."/>
            <person name="Grigoriev I.V."/>
            <person name="Hilden K.S."/>
            <person name="Makela M.R."/>
            <person name="de Vries R.P."/>
        </authorList>
    </citation>
    <scope>NUCLEOTIDE SEQUENCE [LARGE SCALE GENOMIC DNA]</scope>
    <source>
        <strain evidence="10">OM18370.1</strain>
    </source>
</reference>
<dbReference type="GO" id="GO:0046872">
    <property type="term" value="F:metal ion binding"/>
    <property type="evidence" value="ECO:0007669"/>
    <property type="project" value="UniProtKB-KW"/>
</dbReference>